<dbReference type="RefSeq" id="XP_055865478.1">
    <property type="nucleotide sequence ID" value="XM_056009503.1"/>
</dbReference>
<evidence type="ECO:0000313" key="4">
    <source>
        <dbReference type="RefSeq" id="XP_055865478.1"/>
    </source>
</evidence>
<keyword evidence="3" id="KW-1185">Reference proteome</keyword>
<organism evidence="3 4">
    <name type="scientific">Biomphalaria glabrata</name>
    <name type="common">Bloodfluke planorb</name>
    <name type="synonym">Freshwater snail</name>
    <dbReference type="NCBI Taxonomy" id="6526"/>
    <lineage>
        <taxon>Eukaryota</taxon>
        <taxon>Metazoa</taxon>
        <taxon>Spiralia</taxon>
        <taxon>Lophotrochozoa</taxon>
        <taxon>Mollusca</taxon>
        <taxon>Gastropoda</taxon>
        <taxon>Heterobranchia</taxon>
        <taxon>Euthyneura</taxon>
        <taxon>Panpulmonata</taxon>
        <taxon>Hygrophila</taxon>
        <taxon>Lymnaeoidea</taxon>
        <taxon>Planorbidae</taxon>
        <taxon>Biomphalaria</taxon>
    </lineage>
</organism>
<keyword evidence="2" id="KW-0732">Signal</keyword>
<feature type="compositionally biased region" description="Basic and acidic residues" evidence="1">
    <location>
        <begin position="179"/>
        <end position="189"/>
    </location>
</feature>
<reference evidence="4" key="1">
    <citation type="submission" date="2025-08" db="UniProtKB">
        <authorList>
            <consortium name="RefSeq"/>
        </authorList>
    </citation>
    <scope>IDENTIFICATION</scope>
</reference>
<accession>A0A9W2YRS4</accession>
<evidence type="ECO:0000256" key="1">
    <source>
        <dbReference type="SAM" id="MobiDB-lite"/>
    </source>
</evidence>
<feature type="region of interest" description="Disordered" evidence="1">
    <location>
        <begin position="145"/>
        <end position="279"/>
    </location>
</feature>
<dbReference type="Proteomes" id="UP001165740">
    <property type="component" value="Chromosome 14"/>
</dbReference>
<dbReference type="OrthoDB" id="10362670at2759"/>
<evidence type="ECO:0000313" key="3">
    <source>
        <dbReference type="Proteomes" id="UP001165740"/>
    </source>
</evidence>
<feature type="compositionally biased region" description="Polar residues" evidence="1">
    <location>
        <begin position="160"/>
        <end position="176"/>
    </location>
</feature>
<protein>
    <submittedName>
        <fullName evidence="4">Uncharacterized protein LOC106052363 isoform X1</fullName>
    </submittedName>
</protein>
<feature type="compositionally biased region" description="Basic and acidic residues" evidence="1">
    <location>
        <begin position="199"/>
        <end position="209"/>
    </location>
</feature>
<sequence length="392" mass="43047">MMTKIYKCVSAAVFFMSLCVFKTGTDQNNVDPIINKNTSQDAIELKETTAKVNGTVTEENTADPISSKITKQDANYKEESTVDQTEAVTITSDVVVTDVSKQEANGDDAFLLLFPLVANPEDEGPYTSEMTAVVTRNDITIKANVSTERRKKQPPDTITKENNVNNDATTESSAVNEATKAENTKKDVTEAVVPNNVATKEETVRKDGTPHAVATAGTKKTDKKDVVTQPAVVTNATQKTEPRGNVTEQAVPTDGSSIGPSKVTPRPSSPLVNKETLAPPCISKDSGNRRYVLYLNEVRRDITSTTCDIPTYARTTELNLRLCVMNATLSYSITIETENVKYQFSPRMDTCVTCLFSYSDIKVMTFLSIVFAELEGCEQVEKRSCTVKRIDW</sequence>
<feature type="signal peptide" evidence="2">
    <location>
        <begin position="1"/>
        <end position="27"/>
    </location>
</feature>
<feature type="chain" id="PRO_5040760179" evidence="2">
    <location>
        <begin position="28"/>
        <end position="392"/>
    </location>
</feature>
<proteinExistence type="predicted"/>
<name>A0A9W2YRS4_BIOGL</name>
<feature type="compositionally biased region" description="Polar residues" evidence="1">
    <location>
        <begin position="246"/>
        <end position="259"/>
    </location>
</feature>
<dbReference type="AlphaFoldDB" id="A0A9W2YRS4"/>
<evidence type="ECO:0000256" key="2">
    <source>
        <dbReference type="SAM" id="SignalP"/>
    </source>
</evidence>
<dbReference type="GeneID" id="106052363"/>
<gene>
    <name evidence="4" type="primary">LOC106052363</name>
</gene>